<feature type="domain" description="DUF4136" evidence="2">
    <location>
        <begin position="41"/>
        <end position="205"/>
    </location>
</feature>
<evidence type="ECO:0000313" key="3">
    <source>
        <dbReference type="EMBL" id="MFC3677740.1"/>
    </source>
</evidence>
<dbReference type="PROSITE" id="PS51257">
    <property type="entry name" value="PROKAR_LIPOPROTEIN"/>
    <property type="match status" value="1"/>
</dbReference>
<evidence type="ECO:0000259" key="2">
    <source>
        <dbReference type="Pfam" id="PF13590"/>
    </source>
</evidence>
<feature type="signal peptide" evidence="1">
    <location>
        <begin position="1"/>
        <end position="19"/>
    </location>
</feature>
<proteinExistence type="predicted"/>
<gene>
    <name evidence="3" type="ORF">ACFOOQ_19465</name>
</gene>
<evidence type="ECO:0000313" key="4">
    <source>
        <dbReference type="Proteomes" id="UP001595711"/>
    </source>
</evidence>
<comment type="caution">
    <text evidence="3">The sequence shown here is derived from an EMBL/GenBank/DDBJ whole genome shotgun (WGS) entry which is preliminary data.</text>
</comment>
<evidence type="ECO:0000256" key="1">
    <source>
        <dbReference type="SAM" id="SignalP"/>
    </source>
</evidence>
<protein>
    <submittedName>
        <fullName evidence="3">DUF4136 domain-containing protein</fullName>
    </submittedName>
</protein>
<feature type="chain" id="PRO_5046752197" evidence="1">
    <location>
        <begin position="20"/>
        <end position="223"/>
    </location>
</feature>
<organism evidence="3 4">
    <name type="scientific">Ferrovibrio xuzhouensis</name>
    <dbReference type="NCBI Taxonomy" id="1576914"/>
    <lineage>
        <taxon>Bacteria</taxon>
        <taxon>Pseudomonadati</taxon>
        <taxon>Pseudomonadota</taxon>
        <taxon>Alphaproteobacteria</taxon>
        <taxon>Rhodospirillales</taxon>
        <taxon>Rhodospirillaceae</taxon>
        <taxon>Ferrovibrio</taxon>
    </lineage>
</organism>
<dbReference type="RefSeq" id="WP_379729331.1">
    <property type="nucleotide sequence ID" value="NZ_JBHRYJ010000005.1"/>
</dbReference>
<accession>A0ABV7VKI5</accession>
<dbReference type="EMBL" id="JBHRYJ010000005">
    <property type="protein sequence ID" value="MFC3677740.1"/>
    <property type="molecule type" value="Genomic_DNA"/>
</dbReference>
<keyword evidence="4" id="KW-1185">Reference proteome</keyword>
<name>A0ABV7VKI5_9PROT</name>
<keyword evidence="1" id="KW-0732">Signal</keyword>
<sequence>MRIWGSVLCALLAVTVAGCAPKVRTDVNRFPSTSLPTNLEGKTFVFMPTDKQQGSLEYESHAAAIATFLEKQGLHRTNDEKTADDAVAFSYGQSGGRTETHSSPLYGQTGGGTSYTSGTGYAYGSGGTAYGSYSGTTYTQPTYGVVGTSTETRTVYTRFLDAEIYDMRRSVVENKLIRVWEGKSMSSGTSSSFAPVSKCMIRAVFENLRKAGSEQVDAQVDQC</sequence>
<dbReference type="InterPro" id="IPR025411">
    <property type="entry name" value="DUF4136"/>
</dbReference>
<reference evidence="4" key="1">
    <citation type="journal article" date="2019" name="Int. J. Syst. Evol. Microbiol.">
        <title>The Global Catalogue of Microorganisms (GCM) 10K type strain sequencing project: providing services to taxonomists for standard genome sequencing and annotation.</title>
        <authorList>
            <consortium name="The Broad Institute Genomics Platform"/>
            <consortium name="The Broad Institute Genome Sequencing Center for Infectious Disease"/>
            <person name="Wu L."/>
            <person name="Ma J."/>
        </authorList>
    </citation>
    <scope>NUCLEOTIDE SEQUENCE [LARGE SCALE GENOMIC DNA]</scope>
    <source>
        <strain evidence="4">KCTC 42182</strain>
    </source>
</reference>
<dbReference type="Proteomes" id="UP001595711">
    <property type="component" value="Unassembled WGS sequence"/>
</dbReference>
<dbReference type="Pfam" id="PF13590">
    <property type="entry name" value="DUF4136"/>
    <property type="match status" value="1"/>
</dbReference>